<dbReference type="AlphaFoldDB" id="A0A8S0X814"/>
<comment type="caution">
    <text evidence="2">The sequence shown here is derived from an EMBL/GenBank/DDBJ whole genome shotgun (WGS) entry which is preliminary data.</text>
</comment>
<evidence type="ECO:0000313" key="3">
    <source>
        <dbReference type="Proteomes" id="UP000494216"/>
    </source>
</evidence>
<dbReference type="GO" id="GO:0006355">
    <property type="term" value="P:regulation of DNA-templated transcription"/>
    <property type="evidence" value="ECO:0007669"/>
    <property type="project" value="InterPro"/>
</dbReference>
<protein>
    <submittedName>
        <fullName evidence="2">Plasmid stability protein y4jJ</fullName>
    </submittedName>
</protein>
<evidence type="ECO:0000259" key="1">
    <source>
        <dbReference type="Pfam" id="PF22513"/>
    </source>
</evidence>
<proteinExistence type="predicted"/>
<accession>A0A8S0X814</accession>
<dbReference type="Pfam" id="PF22513">
    <property type="entry name" value="FitA-like_RHH"/>
    <property type="match status" value="1"/>
</dbReference>
<dbReference type="SUPFAM" id="SSF47598">
    <property type="entry name" value="Ribbon-helix-helix"/>
    <property type="match status" value="1"/>
</dbReference>
<feature type="domain" description="Antitoxin FitA-like ribbon-helix-helix" evidence="1">
    <location>
        <begin position="2"/>
        <end position="39"/>
    </location>
</feature>
<dbReference type="Proteomes" id="UP000494216">
    <property type="component" value="Unassembled WGS sequence"/>
</dbReference>
<name>A0A8S0X814_9GAMM</name>
<reference evidence="2 3" key="1">
    <citation type="submission" date="2020-02" db="EMBL/GenBank/DDBJ databases">
        <authorList>
            <person name="Hogendoorn C."/>
        </authorList>
    </citation>
    <scope>NUCLEOTIDE SEQUENCE [LARGE SCALE GENOMIC DNA]</scope>
    <source>
        <strain evidence="2">METHB21</strain>
    </source>
</reference>
<dbReference type="InterPro" id="IPR010985">
    <property type="entry name" value="Ribbon_hlx_hlx"/>
</dbReference>
<sequence>MATLTIRNLPDLIQSALRVLSAQGRLNVEAEVRNILTAYA</sequence>
<gene>
    <name evidence="2" type="ORF">METHB2_250024</name>
</gene>
<keyword evidence="3" id="KW-1185">Reference proteome</keyword>
<evidence type="ECO:0000313" key="2">
    <source>
        <dbReference type="EMBL" id="CAA9890600.1"/>
    </source>
</evidence>
<organism evidence="2 3">
    <name type="scientific">Candidatus Methylobacter favarea</name>
    <dbReference type="NCBI Taxonomy" id="2707345"/>
    <lineage>
        <taxon>Bacteria</taxon>
        <taxon>Pseudomonadati</taxon>
        <taxon>Pseudomonadota</taxon>
        <taxon>Gammaproteobacteria</taxon>
        <taxon>Methylococcales</taxon>
        <taxon>Methylococcaceae</taxon>
        <taxon>Methylobacter</taxon>
    </lineage>
</organism>
<dbReference type="EMBL" id="CADCXN010000053">
    <property type="protein sequence ID" value="CAA9890600.1"/>
    <property type="molecule type" value="Genomic_DNA"/>
</dbReference>
<dbReference type="RefSeq" id="WP_425484249.1">
    <property type="nucleotide sequence ID" value="NZ_CADCXN010000053.1"/>
</dbReference>
<dbReference type="InterPro" id="IPR053853">
    <property type="entry name" value="FitA-like_RHH"/>
</dbReference>